<dbReference type="PANTHER" id="PTHR36766">
    <property type="entry name" value="PLANT BROAD-SPECTRUM MILDEW RESISTANCE PROTEIN RPW8"/>
    <property type="match status" value="1"/>
</dbReference>
<gene>
    <name evidence="10" type="ORF">RchiOBHm_Chr1g0347751</name>
</gene>
<dbReference type="SUPFAM" id="SSF52058">
    <property type="entry name" value="L domain-like"/>
    <property type="match status" value="1"/>
</dbReference>
<dbReference type="GO" id="GO:0051707">
    <property type="term" value="P:response to other organism"/>
    <property type="evidence" value="ECO:0007669"/>
    <property type="project" value="UniProtKB-ARBA"/>
</dbReference>
<dbReference type="InterPro" id="IPR036388">
    <property type="entry name" value="WH-like_DNA-bd_sf"/>
</dbReference>
<dbReference type="Gene3D" id="1.20.5.4130">
    <property type="match status" value="1"/>
</dbReference>
<evidence type="ECO:0000259" key="7">
    <source>
        <dbReference type="Pfam" id="PF18052"/>
    </source>
</evidence>
<dbReference type="Gene3D" id="3.80.10.10">
    <property type="entry name" value="Ribonuclease Inhibitor"/>
    <property type="match status" value="1"/>
</dbReference>
<feature type="domain" description="R13L1/DRL21-like LRR repeat region" evidence="9">
    <location>
        <begin position="647"/>
        <end position="772"/>
    </location>
</feature>
<keyword evidence="1" id="KW-0433">Leucine-rich repeat</keyword>
<dbReference type="Pfam" id="PF23559">
    <property type="entry name" value="WHD_DRP"/>
    <property type="match status" value="1"/>
</dbReference>
<keyword evidence="11" id="KW-1185">Reference proteome</keyword>
<dbReference type="Pfam" id="PF25019">
    <property type="entry name" value="LRR_R13L1-DRL21"/>
    <property type="match status" value="1"/>
</dbReference>
<dbReference type="Proteomes" id="UP000238479">
    <property type="component" value="Chromosome 1"/>
</dbReference>
<evidence type="ECO:0000256" key="1">
    <source>
        <dbReference type="ARBA" id="ARBA00022614"/>
    </source>
</evidence>
<dbReference type="SUPFAM" id="SSF52540">
    <property type="entry name" value="P-loop containing nucleoside triphosphate hydrolases"/>
    <property type="match status" value="1"/>
</dbReference>
<protein>
    <submittedName>
        <fullName evidence="10">Putative P-loop containing nucleoside triphosphate hydrolase, leucine-rich repeat domain, L</fullName>
    </submittedName>
</protein>
<keyword evidence="2" id="KW-0677">Repeat</keyword>
<dbReference type="Gene3D" id="1.10.8.430">
    <property type="entry name" value="Helical domain of apoptotic protease-activating factors"/>
    <property type="match status" value="1"/>
</dbReference>
<keyword evidence="4" id="KW-0611">Plant defense</keyword>
<dbReference type="FunFam" id="3.40.50.300:FF:001091">
    <property type="entry name" value="Probable disease resistance protein At1g61300"/>
    <property type="match status" value="1"/>
</dbReference>
<accession>A0A2P6SFC5</accession>
<dbReference type="InterPro" id="IPR042197">
    <property type="entry name" value="Apaf_helical"/>
</dbReference>
<evidence type="ECO:0000259" key="9">
    <source>
        <dbReference type="Pfam" id="PF25019"/>
    </source>
</evidence>
<dbReference type="PANTHER" id="PTHR36766:SF51">
    <property type="entry name" value="DISEASE RESISTANCE RPP13-LIKE PROTEIN 1"/>
    <property type="match status" value="1"/>
</dbReference>
<evidence type="ECO:0000256" key="2">
    <source>
        <dbReference type="ARBA" id="ARBA00022737"/>
    </source>
</evidence>
<dbReference type="AlphaFoldDB" id="A0A2P6SFC5"/>
<comment type="caution">
    <text evidence="10">The sequence shown here is derived from an EMBL/GenBank/DDBJ whole genome shotgun (WGS) entry which is preliminary data.</text>
</comment>
<dbReference type="Gene3D" id="1.10.10.10">
    <property type="entry name" value="Winged helix-like DNA-binding domain superfamily/Winged helix DNA-binding domain"/>
    <property type="match status" value="1"/>
</dbReference>
<dbReference type="Pfam" id="PF00931">
    <property type="entry name" value="NB-ARC"/>
    <property type="match status" value="1"/>
</dbReference>
<dbReference type="GO" id="GO:0006952">
    <property type="term" value="P:defense response"/>
    <property type="evidence" value="ECO:0007669"/>
    <property type="project" value="UniProtKB-KW"/>
</dbReference>
<dbReference type="GO" id="GO:0043531">
    <property type="term" value="F:ADP binding"/>
    <property type="evidence" value="ECO:0007669"/>
    <property type="project" value="InterPro"/>
</dbReference>
<dbReference type="Pfam" id="PF18052">
    <property type="entry name" value="Rx_N"/>
    <property type="match status" value="1"/>
</dbReference>
<evidence type="ECO:0000313" key="11">
    <source>
        <dbReference type="Proteomes" id="UP000238479"/>
    </source>
</evidence>
<keyword evidence="3" id="KW-0547">Nucleotide-binding</keyword>
<dbReference type="Gramene" id="PRQ57385">
    <property type="protein sequence ID" value="PRQ57385"/>
    <property type="gene ID" value="RchiOBHm_Chr1g0347751"/>
</dbReference>
<evidence type="ECO:0000256" key="4">
    <source>
        <dbReference type="ARBA" id="ARBA00022821"/>
    </source>
</evidence>
<organism evidence="10 11">
    <name type="scientific">Rosa chinensis</name>
    <name type="common">China rose</name>
    <dbReference type="NCBI Taxonomy" id="74649"/>
    <lineage>
        <taxon>Eukaryota</taxon>
        <taxon>Viridiplantae</taxon>
        <taxon>Streptophyta</taxon>
        <taxon>Embryophyta</taxon>
        <taxon>Tracheophyta</taxon>
        <taxon>Spermatophyta</taxon>
        <taxon>Magnoliopsida</taxon>
        <taxon>eudicotyledons</taxon>
        <taxon>Gunneridae</taxon>
        <taxon>Pentapetalae</taxon>
        <taxon>rosids</taxon>
        <taxon>fabids</taxon>
        <taxon>Rosales</taxon>
        <taxon>Rosaceae</taxon>
        <taxon>Rosoideae</taxon>
        <taxon>Rosoideae incertae sedis</taxon>
        <taxon>Rosa</taxon>
    </lineage>
</organism>
<reference evidence="10 11" key="1">
    <citation type="journal article" date="2018" name="Nat. Genet.">
        <title>The Rosa genome provides new insights in the design of modern roses.</title>
        <authorList>
            <person name="Bendahmane M."/>
        </authorList>
    </citation>
    <scope>NUCLEOTIDE SEQUENCE [LARGE SCALE GENOMIC DNA]</scope>
    <source>
        <strain evidence="11">cv. Old Blush</strain>
    </source>
</reference>
<dbReference type="EMBL" id="PDCK01000039">
    <property type="protein sequence ID" value="PRQ57385.1"/>
    <property type="molecule type" value="Genomic_DNA"/>
</dbReference>
<feature type="domain" description="NB-ARC" evidence="6">
    <location>
        <begin position="135"/>
        <end position="304"/>
    </location>
</feature>
<feature type="domain" description="Disease resistance N-terminal" evidence="7">
    <location>
        <begin position="2"/>
        <end position="57"/>
    </location>
</feature>
<dbReference type="PRINTS" id="PR00364">
    <property type="entry name" value="DISEASERSIST"/>
</dbReference>
<dbReference type="InterPro" id="IPR032675">
    <property type="entry name" value="LRR_dom_sf"/>
</dbReference>
<evidence type="ECO:0000256" key="5">
    <source>
        <dbReference type="ARBA" id="ARBA00022840"/>
    </source>
</evidence>
<dbReference type="Gene3D" id="3.40.50.300">
    <property type="entry name" value="P-loop containing nucleotide triphosphate hydrolases"/>
    <property type="match status" value="1"/>
</dbReference>
<evidence type="ECO:0000313" key="10">
    <source>
        <dbReference type="EMBL" id="PRQ57385.1"/>
    </source>
</evidence>
<keyword evidence="10" id="KW-0378">Hydrolase</keyword>
<sequence>MKKLSFSNTVLDDSEGKQLNNPAVKDWLSDLKESVYDADDLLQEINTEVLRQKMEPELESSLSKVQELIYTPPSHAFDSALMNSRVEEVCNKLDFIMKQRKDVLGSEAIAEHRVSQTIPSTCLVDDSSVYGRDDEKDTFTKLLLSDDEKLSVIPIVGMGGIGKTTLAQLLYNDVRVKEHFDLHAWACVSEEFDVLRIYQQIYESLTSDACQILTLNLLQSKLKEALVGKKFLVVLDDIWNKNYNRWDFLRLPFKFGAHGSKIIVTTRNEDVASMMGTLSPQPDYLMPISEEESWLLFEKHAFKSRGVTGHSQLEEIGRQIVRKCNGLPLAIKSLGGLLCSKLFSEEWESILDSDMWVLTQEETDILPSLWLSYLYLPPHLKLCFSYCAIFPKSYRLQKLELVLLWKAQGLLQPKKNKMIEEVGEEYFNDLISRSFFQRSSSSAHFIMHDLIYDLANFVSGEFSVRWENSESPNILRKTRHFSYMEKHGDSFAKLEAISQAKYLRTLLPVPEYACYLGTFNKEKFQEVLFEVLPKLQCLRVLNLSLYDIKELPDSINNMKHLRHLDMSETPIRKLPDTICTLYNLQAILLRKCRILTELPDNLGRLINLSHLDITQTKLKKMPPQMGKLKDLQMLPEFVLDEHTGDNLAELKKLEKLRGTLRISGLVHSSGLEAYMLRDKTYLKELVLDWRGRDSSEEGNNTVEEREVLEKLQPHLNLGRLTIKGYGGEMFPGWSGYYSSSALVYLILENCVNCISLPPLGQLPSLRELDISGLHGVVSIGSEFYYGDGNTTTRVNKPFRSLQYLQFYNMSGWQEWSYVGGDNNEGGVFPNLFQLENSNVFRKMDSRQS</sequence>
<feature type="domain" description="Disease resistance protein winged helix" evidence="8">
    <location>
        <begin position="389"/>
        <end position="455"/>
    </location>
</feature>
<dbReference type="InterPro" id="IPR056789">
    <property type="entry name" value="LRR_R13L1-DRL21"/>
</dbReference>
<dbReference type="OMA" id="TGCTCKV"/>
<dbReference type="GO" id="GO:0016787">
    <property type="term" value="F:hydrolase activity"/>
    <property type="evidence" value="ECO:0007669"/>
    <property type="project" value="UniProtKB-KW"/>
</dbReference>
<evidence type="ECO:0000256" key="3">
    <source>
        <dbReference type="ARBA" id="ARBA00022741"/>
    </source>
</evidence>
<dbReference type="InterPro" id="IPR027417">
    <property type="entry name" value="P-loop_NTPase"/>
</dbReference>
<dbReference type="GO" id="GO:0005524">
    <property type="term" value="F:ATP binding"/>
    <property type="evidence" value="ECO:0007669"/>
    <property type="project" value="UniProtKB-KW"/>
</dbReference>
<proteinExistence type="predicted"/>
<evidence type="ECO:0000259" key="8">
    <source>
        <dbReference type="Pfam" id="PF23559"/>
    </source>
</evidence>
<name>A0A2P6SFC5_ROSCH</name>
<keyword evidence="5" id="KW-0067">ATP-binding</keyword>
<dbReference type="InterPro" id="IPR041118">
    <property type="entry name" value="Rx_N"/>
</dbReference>
<dbReference type="InterPro" id="IPR058922">
    <property type="entry name" value="WHD_DRP"/>
</dbReference>
<dbReference type="InterPro" id="IPR002182">
    <property type="entry name" value="NB-ARC"/>
</dbReference>
<evidence type="ECO:0000259" key="6">
    <source>
        <dbReference type="Pfam" id="PF00931"/>
    </source>
</evidence>